<keyword evidence="2" id="KW-0004">4Fe-4S</keyword>
<gene>
    <name evidence="12" type="ORF">TRIP_D300150</name>
</gene>
<dbReference type="InterPro" id="IPR006467">
    <property type="entry name" value="MiaB-like_bact"/>
</dbReference>
<keyword evidence="4" id="KW-0808">Transferase</keyword>
<dbReference type="GO" id="GO:0051539">
    <property type="term" value="F:4 iron, 4 sulfur cluster binding"/>
    <property type="evidence" value="ECO:0007669"/>
    <property type="project" value="UniProtKB-KW"/>
</dbReference>
<evidence type="ECO:0000256" key="5">
    <source>
        <dbReference type="ARBA" id="ARBA00022691"/>
    </source>
</evidence>
<keyword evidence="8" id="KW-0408">Iron</keyword>
<dbReference type="PANTHER" id="PTHR11918:SF45">
    <property type="entry name" value="THREONYLCARBAMOYLADENOSINE TRNA METHYLTHIOTRANSFERASE"/>
    <property type="match status" value="1"/>
</dbReference>
<proteinExistence type="predicted"/>
<sequence>MIDNNIFHNKKVVYHTLGCKLNFAETSHIGRQLSEEGFSKVRTGEEADICIINTCSVTDTADHKCRQAINRLHRQHPKAKIIVTGCYAQLKPDEISNIEGVNLVLGANEKFDIPQFLKESDAAKIYRADILKIKKFRPSYSHDDRTRYFLKVQDGCDYYCTYCTIPLARGHSRSGTVAETVKMAEEIIQAGGKEIVLTGVNTGDFGRHNKETFLDLIKALDAIDAEVRYRISSIEPNLITDEIIRFVAQSKHFMPHFHIPLQGGTNEILRLMKRRYTTELFAEKLNTIKNILPDAFIGVDVIVGVRGETDELFEKGLEFIKSLDFSQLHVFTYSERADTQMLDIEHIVPTKERKRRSDLLHQLSDEKTKSFYEKQIGKKANVLWEAKKEADIMHGFTGNYVRLRRSFDKNLINKFENVIISKENITLHHTSEL</sequence>
<dbReference type="InterPro" id="IPR006638">
    <property type="entry name" value="Elp3/MiaA/NifB-like_rSAM"/>
</dbReference>
<dbReference type="SMART" id="SM00729">
    <property type="entry name" value="Elp3"/>
    <property type="match status" value="1"/>
</dbReference>
<dbReference type="PROSITE" id="PS01278">
    <property type="entry name" value="MTTASE_RADICAL"/>
    <property type="match status" value="1"/>
</dbReference>
<dbReference type="Gene3D" id="3.80.30.20">
    <property type="entry name" value="tm_1862 like domain"/>
    <property type="match status" value="1"/>
</dbReference>
<evidence type="ECO:0000256" key="9">
    <source>
        <dbReference type="ARBA" id="ARBA00023014"/>
    </source>
</evidence>
<dbReference type="EMBL" id="UPXZ01000024">
    <property type="protein sequence ID" value="VBB45257.1"/>
    <property type="molecule type" value="Genomic_DNA"/>
</dbReference>
<protein>
    <submittedName>
        <fullName evidence="12">MiaB-like tRNA modifying enzyme</fullName>
    </submittedName>
</protein>
<dbReference type="PROSITE" id="PS51449">
    <property type="entry name" value="MTTASE_N"/>
    <property type="match status" value="1"/>
</dbReference>
<dbReference type="InterPro" id="IPR023404">
    <property type="entry name" value="rSAM_horseshoe"/>
</dbReference>
<evidence type="ECO:0000256" key="3">
    <source>
        <dbReference type="ARBA" id="ARBA00022490"/>
    </source>
</evidence>
<comment type="cofactor">
    <cofactor evidence="1">
        <name>[4Fe-4S] cluster</name>
        <dbReference type="ChEBI" id="CHEBI:49883"/>
    </cofactor>
</comment>
<dbReference type="Pfam" id="PF04055">
    <property type="entry name" value="Radical_SAM"/>
    <property type="match status" value="1"/>
</dbReference>
<evidence type="ECO:0000256" key="8">
    <source>
        <dbReference type="ARBA" id="ARBA00023004"/>
    </source>
</evidence>
<feature type="domain" description="Radical SAM core" evidence="11">
    <location>
        <begin position="142"/>
        <end position="370"/>
    </location>
</feature>
<name>A0A653AB23_9BACT</name>
<dbReference type="SFLD" id="SFLDS00029">
    <property type="entry name" value="Radical_SAM"/>
    <property type="match status" value="1"/>
</dbReference>
<dbReference type="PROSITE" id="PS51918">
    <property type="entry name" value="RADICAL_SAM"/>
    <property type="match status" value="1"/>
</dbReference>
<evidence type="ECO:0000256" key="1">
    <source>
        <dbReference type="ARBA" id="ARBA00001966"/>
    </source>
</evidence>
<keyword evidence="3" id="KW-0963">Cytoplasm</keyword>
<evidence type="ECO:0000256" key="6">
    <source>
        <dbReference type="ARBA" id="ARBA00022694"/>
    </source>
</evidence>
<organism evidence="12">
    <name type="scientific">uncultured Paludibacter sp</name>
    <dbReference type="NCBI Taxonomy" id="497635"/>
    <lineage>
        <taxon>Bacteria</taxon>
        <taxon>Pseudomonadati</taxon>
        <taxon>Bacteroidota</taxon>
        <taxon>Bacteroidia</taxon>
        <taxon>Bacteroidales</taxon>
        <taxon>Paludibacteraceae</taxon>
        <taxon>Paludibacter</taxon>
        <taxon>environmental samples</taxon>
    </lineage>
</organism>
<keyword evidence="6" id="KW-0819">tRNA processing</keyword>
<dbReference type="SFLD" id="SFLDG01082">
    <property type="entry name" value="B12-binding_domain_containing"/>
    <property type="match status" value="1"/>
</dbReference>
<dbReference type="InterPro" id="IPR038135">
    <property type="entry name" value="Methylthiotransferase_N_sf"/>
</dbReference>
<dbReference type="GO" id="GO:0046872">
    <property type="term" value="F:metal ion binding"/>
    <property type="evidence" value="ECO:0007669"/>
    <property type="project" value="UniProtKB-KW"/>
</dbReference>
<dbReference type="NCBIfam" id="TIGR01579">
    <property type="entry name" value="MiaB-like-C"/>
    <property type="match status" value="1"/>
</dbReference>
<dbReference type="SUPFAM" id="SSF102114">
    <property type="entry name" value="Radical SAM enzymes"/>
    <property type="match status" value="1"/>
</dbReference>
<evidence type="ECO:0000313" key="12">
    <source>
        <dbReference type="EMBL" id="VBB45257.1"/>
    </source>
</evidence>
<keyword evidence="7" id="KW-0479">Metal-binding</keyword>
<dbReference type="InterPro" id="IPR013848">
    <property type="entry name" value="Methylthiotransferase_N"/>
</dbReference>
<evidence type="ECO:0000259" key="11">
    <source>
        <dbReference type="PROSITE" id="PS51918"/>
    </source>
</evidence>
<dbReference type="InterPro" id="IPR007197">
    <property type="entry name" value="rSAM"/>
</dbReference>
<dbReference type="GO" id="GO:0035598">
    <property type="term" value="F:tRNA (N(6)-L-threonylcarbamoyladenosine(37)-C(2))-methylthiotransferase activity"/>
    <property type="evidence" value="ECO:0007669"/>
    <property type="project" value="TreeGrafter"/>
</dbReference>
<dbReference type="Gene3D" id="3.40.50.12160">
    <property type="entry name" value="Methylthiotransferase, N-terminal domain"/>
    <property type="match status" value="1"/>
</dbReference>
<evidence type="ECO:0000259" key="10">
    <source>
        <dbReference type="PROSITE" id="PS51449"/>
    </source>
</evidence>
<dbReference type="InterPro" id="IPR058240">
    <property type="entry name" value="rSAM_sf"/>
</dbReference>
<keyword evidence="5" id="KW-0949">S-adenosyl-L-methionine</keyword>
<dbReference type="Pfam" id="PF00919">
    <property type="entry name" value="UPF0004"/>
    <property type="match status" value="1"/>
</dbReference>
<dbReference type="InterPro" id="IPR020612">
    <property type="entry name" value="Methylthiotransferase_CS"/>
</dbReference>
<evidence type="ECO:0000256" key="2">
    <source>
        <dbReference type="ARBA" id="ARBA00022485"/>
    </source>
</evidence>
<dbReference type="PANTHER" id="PTHR11918">
    <property type="entry name" value="RADICAL SAM PROTEINS"/>
    <property type="match status" value="1"/>
</dbReference>
<accession>A0A653AB23</accession>
<keyword evidence="9" id="KW-0411">Iron-sulfur</keyword>
<evidence type="ECO:0000256" key="7">
    <source>
        <dbReference type="ARBA" id="ARBA00022723"/>
    </source>
</evidence>
<reference evidence="12" key="1">
    <citation type="submission" date="2018-07" db="EMBL/GenBank/DDBJ databases">
        <authorList>
            <consortium name="Genoscope - CEA"/>
            <person name="William W."/>
        </authorList>
    </citation>
    <scope>NUCLEOTIDE SEQUENCE</scope>
    <source>
        <strain evidence="12">IK1</strain>
    </source>
</reference>
<dbReference type="AlphaFoldDB" id="A0A653AB23"/>
<dbReference type="FunFam" id="3.40.50.12160:FF:000004">
    <property type="entry name" value="Threonylcarbamoyladenosine tRNA methylthiotransferase MtaB"/>
    <property type="match status" value="1"/>
</dbReference>
<evidence type="ECO:0000256" key="4">
    <source>
        <dbReference type="ARBA" id="ARBA00022679"/>
    </source>
</evidence>
<feature type="domain" description="MTTase N-terminal" evidence="10">
    <location>
        <begin position="10"/>
        <end position="122"/>
    </location>
</feature>
<dbReference type="NCBIfam" id="TIGR00089">
    <property type="entry name" value="MiaB/RimO family radical SAM methylthiotransferase"/>
    <property type="match status" value="1"/>
</dbReference>
<dbReference type="InterPro" id="IPR005839">
    <property type="entry name" value="Methylthiotransferase"/>
</dbReference>
<dbReference type="SFLD" id="SFLDG01061">
    <property type="entry name" value="methylthiotransferase"/>
    <property type="match status" value="1"/>
</dbReference>